<proteinExistence type="inferred from homology"/>
<keyword evidence="3" id="KW-0964">Secreted</keyword>
<gene>
    <name evidence="5" type="ORF">CAMP_LOCUS7038</name>
</gene>
<protein>
    <submittedName>
        <fullName evidence="5">Uncharacterized protein</fullName>
    </submittedName>
</protein>
<keyword evidence="6" id="KW-1185">Reference proteome</keyword>
<accession>A0A9P1N1J4</accession>
<evidence type="ECO:0000313" key="6">
    <source>
        <dbReference type="Proteomes" id="UP001152747"/>
    </source>
</evidence>
<dbReference type="GO" id="GO:0005576">
    <property type="term" value="C:extracellular region"/>
    <property type="evidence" value="ECO:0007669"/>
    <property type="project" value="UniProtKB-SubCell"/>
</dbReference>
<dbReference type="GO" id="GO:0009986">
    <property type="term" value="C:cell surface"/>
    <property type="evidence" value="ECO:0007669"/>
    <property type="project" value="InterPro"/>
</dbReference>
<comment type="caution">
    <text evidence="5">The sequence shown here is derived from an EMBL/GenBank/DDBJ whole genome shotgun (WGS) entry which is preliminary data.</text>
</comment>
<evidence type="ECO:0000256" key="2">
    <source>
        <dbReference type="ARBA" id="ARBA00010112"/>
    </source>
</evidence>
<evidence type="ECO:0000256" key="4">
    <source>
        <dbReference type="ARBA" id="ARBA00022729"/>
    </source>
</evidence>
<dbReference type="EMBL" id="CANHGI010000003">
    <property type="protein sequence ID" value="CAI5444401.1"/>
    <property type="molecule type" value="Genomic_DNA"/>
</dbReference>
<dbReference type="PANTHER" id="PTHR21700:SF30">
    <property type="entry name" value="TRANSTHYRETIN-LIKE FAMILY PROTEIN"/>
    <property type="match status" value="1"/>
</dbReference>
<reference evidence="5" key="1">
    <citation type="submission" date="2022-11" db="EMBL/GenBank/DDBJ databases">
        <authorList>
            <person name="Kikuchi T."/>
        </authorList>
    </citation>
    <scope>NUCLEOTIDE SEQUENCE</scope>
    <source>
        <strain evidence="5">PS1010</strain>
    </source>
</reference>
<dbReference type="Pfam" id="PF01060">
    <property type="entry name" value="TTR-52"/>
    <property type="match status" value="1"/>
</dbReference>
<evidence type="ECO:0000256" key="1">
    <source>
        <dbReference type="ARBA" id="ARBA00004613"/>
    </source>
</evidence>
<organism evidence="5 6">
    <name type="scientific">Caenorhabditis angaria</name>
    <dbReference type="NCBI Taxonomy" id="860376"/>
    <lineage>
        <taxon>Eukaryota</taxon>
        <taxon>Metazoa</taxon>
        <taxon>Ecdysozoa</taxon>
        <taxon>Nematoda</taxon>
        <taxon>Chromadorea</taxon>
        <taxon>Rhabditida</taxon>
        <taxon>Rhabditina</taxon>
        <taxon>Rhabditomorpha</taxon>
        <taxon>Rhabditoidea</taxon>
        <taxon>Rhabditidae</taxon>
        <taxon>Peloderinae</taxon>
        <taxon>Caenorhabditis</taxon>
    </lineage>
</organism>
<comment type="similarity">
    <text evidence="2">Belongs to the nematode transthyretin-like family.</text>
</comment>
<dbReference type="Proteomes" id="UP001152747">
    <property type="component" value="Unassembled WGS sequence"/>
</dbReference>
<evidence type="ECO:0000256" key="3">
    <source>
        <dbReference type="ARBA" id="ARBA00022525"/>
    </source>
</evidence>
<dbReference type="Gene3D" id="2.60.40.3330">
    <property type="match status" value="1"/>
</dbReference>
<comment type="subcellular location">
    <subcellularLocation>
        <location evidence="1">Secreted</location>
    </subcellularLocation>
</comment>
<dbReference type="InterPro" id="IPR001534">
    <property type="entry name" value="Transthyretin-like"/>
</dbReference>
<dbReference type="InterPro" id="IPR038479">
    <property type="entry name" value="Transthyretin-like_sf"/>
</dbReference>
<dbReference type="AlphaFoldDB" id="A0A9P1N1J4"/>
<dbReference type="PANTHER" id="PTHR21700">
    <property type="entry name" value="TRANSTHYRETIN-LIKE FAMILY PROTEIN-RELATED"/>
    <property type="match status" value="1"/>
</dbReference>
<evidence type="ECO:0000313" key="5">
    <source>
        <dbReference type="EMBL" id="CAI5444401.1"/>
    </source>
</evidence>
<keyword evidence="4" id="KW-0732">Signal</keyword>
<name>A0A9P1N1J4_9PELO</name>
<sequence length="131" mass="15508">MKIWIFLPIFVVSAVKFNYTSLIRGTLSCESKRAGNLELELMESDPVTGDDKLNQTKTDKNGEFEIFGFEEESKYDPYLLIKHKCNVKDVKNKKCYRKSRYDIYQKEIHQEFELPFLSLDIYTKKDEEICD</sequence>